<dbReference type="AlphaFoldDB" id="A0AAE3IQD6"/>
<dbReference type="Pfam" id="PF12146">
    <property type="entry name" value="Hydrolase_4"/>
    <property type="match status" value="1"/>
</dbReference>
<proteinExistence type="predicted"/>
<keyword evidence="3" id="KW-1185">Reference proteome</keyword>
<dbReference type="GO" id="GO:0016787">
    <property type="term" value="F:hydrolase activity"/>
    <property type="evidence" value="ECO:0007669"/>
    <property type="project" value="UniProtKB-KW"/>
</dbReference>
<dbReference type="EMBL" id="JAOUSF010000001">
    <property type="protein sequence ID" value="MCU9612665.1"/>
    <property type="molecule type" value="Genomic_DNA"/>
</dbReference>
<dbReference type="SUPFAM" id="SSF53474">
    <property type="entry name" value="alpha/beta-Hydrolases"/>
    <property type="match status" value="1"/>
</dbReference>
<gene>
    <name evidence="2" type="ORF">OEV98_03680</name>
</gene>
<feature type="domain" description="Serine aminopeptidase S33" evidence="1">
    <location>
        <begin position="104"/>
        <end position="189"/>
    </location>
</feature>
<keyword evidence="2" id="KW-0378">Hydrolase</keyword>
<dbReference type="Proteomes" id="UP001209318">
    <property type="component" value="Unassembled WGS sequence"/>
</dbReference>
<comment type="caution">
    <text evidence="2">The sequence shown here is derived from an EMBL/GenBank/DDBJ whole genome shotgun (WGS) entry which is preliminary data.</text>
</comment>
<dbReference type="InterPro" id="IPR029058">
    <property type="entry name" value="AB_hydrolase_fold"/>
</dbReference>
<dbReference type="PANTHER" id="PTHR43358">
    <property type="entry name" value="ALPHA/BETA-HYDROLASE"/>
    <property type="match status" value="1"/>
</dbReference>
<protein>
    <submittedName>
        <fullName evidence="2">Alpha/beta hydrolase</fullName>
    </submittedName>
</protein>
<name>A0AAE3IQD6_9BACI</name>
<dbReference type="Gene3D" id="3.40.50.1820">
    <property type="entry name" value="alpha/beta hydrolase"/>
    <property type="match status" value="1"/>
</dbReference>
<organism evidence="2 3">
    <name type="scientific">Perspicuibacillus lycopersici</name>
    <dbReference type="NCBI Taxonomy" id="1325689"/>
    <lineage>
        <taxon>Bacteria</taxon>
        <taxon>Bacillati</taxon>
        <taxon>Bacillota</taxon>
        <taxon>Bacilli</taxon>
        <taxon>Bacillales</taxon>
        <taxon>Bacillaceae</taxon>
        <taxon>Perspicuibacillus</taxon>
    </lineage>
</organism>
<dbReference type="InterPro" id="IPR022742">
    <property type="entry name" value="Hydrolase_4"/>
</dbReference>
<dbReference type="PANTHER" id="PTHR43358:SF4">
    <property type="entry name" value="ALPHA_BETA HYDROLASE FOLD-1 DOMAIN-CONTAINING PROTEIN"/>
    <property type="match status" value="1"/>
</dbReference>
<reference evidence="2" key="1">
    <citation type="submission" date="2022-10" db="EMBL/GenBank/DDBJ databases">
        <title>Description of Fervidibacillus gen. nov. in the family Fervidibacillaceae fam. nov. with two species, Fervidibacillus albus sp. nov., and Fervidibacillus halotolerans sp. nov., isolated from tidal flat sediments.</title>
        <authorList>
            <person name="Kwon K.K."/>
            <person name="Yang S.-H."/>
        </authorList>
    </citation>
    <scope>NUCLEOTIDE SEQUENCE</scope>
    <source>
        <strain evidence="2">JCM 19140</strain>
    </source>
</reference>
<dbReference type="InterPro" id="IPR052920">
    <property type="entry name" value="DNA-binding_regulatory"/>
</dbReference>
<evidence type="ECO:0000259" key="1">
    <source>
        <dbReference type="Pfam" id="PF12146"/>
    </source>
</evidence>
<sequence>MRKKIILIIAIVIVVLAIAYGAVGNYFYNYALDAKDEKEFMEGNPHLEESVAVMADVAEEAEIADNEFKAQYPASSWSITSKDEEKLKLHADVYANGKENSKWAIVVHGYTSNASKMTRYVRNFYEQGYNVLAPDLRGHGNSEGDYIGMGWPDRLDMLAWIDEIVEKDPDAEIVLFGVSMGAATVMMASGEELPVNVKVIVEDCGYSSVSDVFIYQLDDLFGLPEFPVIQAANTITNWRAGYDLYEASSVEQVKKSRTPMLFIHGDADTFVPYEMLDEVYNAANVDKQKLVIPGAGHGEAEKVDPQTYWSTIWGFVGKYIEE</sequence>
<accession>A0AAE3IQD6</accession>
<evidence type="ECO:0000313" key="2">
    <source>
        <dbReference type="EMBL" id="MCU9612665.1"/>
    </source>
</evidence>
<evidence type="ECO:0000313" key="3">
    <source>
        <dbReference type="Proteomes" id="UP001209318"/>
    </source>
</evidence>
<dbReference type="RefSeq" id="WP_263071849.1">
    <property type="nucleotide sequence ID" value="NZ_JAOUSF010000001.1"/>
</dbReference>